<name>A0ACB7XNT3_9ERIC</name>
<evidence type="ECO:0000313" key="1">
    <source>
        <dbReference type="EMBL" id="KAH7842557.1"/>
    </source>
</evidence>
<comment type="caution">
    <text evidence="1">The sequence shown here is derived from an EMBL/GenBank/DDBJ whole genome shotgun (WGS) entry which is preliminary data.</text>
</comment>
<dbReference type="EMBL" id="CM037151">
    <property type="protein sequence ID" value="KAH7842557.1"/>
    <property type="molecule type" value="Genomic_DNA"/>
</dbReference>
<gene>
    <name evidence="1" type="ORF">Vadar_006689</name>
</gene>
<keyword evidence="2" id="KW-1185">Reference proteome</keyword>
<evidence type="ECO:0000313" key="2">
    <source>
        <dbReference type="Proteomes" id="UP000828048"/>
    </source>
</evidence>
<proteinExistence type="predicted"/>
<reference evidence="1 2" key="1">
    <citation type="journal article" date="2021" name="Hortic Res">
        <title>High-quality reference genome and annotation aids understanding of berry development for evergreen blueberry (Vaccinium darrowii).</title>
        <authorList>
            <person name="Yu J."/>
            <person name="Hulse-Kemp A.M."/>
            <person name="Babiker E."/>
            <person name="Staton M."/>
        </authorList>
    </citation>
    <scope>NUCLEOTIDE SEQUENCE [LARGE SCALE GENOMIC DNA]</scope>
    <source>
        <strain evidence="2">cv. NJ 8807/NJ 8810</strain>
        <tissue evidence="1">Young leaf</tissue>
    </source>
</reference>
<organism evidence="1 2">
    <name type="scientific">Vaccinium darrowii</name>
    <dbReference type="NCBI Taxonomy" id="229202"/>
    <lineage>
        <taxon>Eukaryota</taxon>
        <taxon>Viridiplantae</taxon>
        <taxon>Streptophyta</taxon>
        <taxon>Embryophyta</taxon>
        <taxon>Tracheophyta</taxon>
        <taxon>Spermatophyta</taxon>
        <taxon>Magnoliopsida</taxon>
        <taxon>eudicotyledons</taxon>
        <taxon>Gunneridae</taxon>
        <taxon>Pentapetalae</taxon>
        <taxon>asterids</taxon>
        <taxon>Ericales</taxon>
        <taxon>Ericaceae</taxon>
        <taxon>Vaccinioideae</taxon>
        <taxon>Vaccinieae</taxon>
        <taxon>Vaccinium</taxon>
    </lineage>
</organism>
<protein>
    <submittedName>
        <fullName evidence="1">Uncharacterized protein</fullName>
    </submittedName>
</protein>
<accession>A0ACB7XNT3</accession>
<sequence>MGTLYLRQIKKQASSFLHEKYKTAKLVLSDVTQAELLAEEATNNDPCSPDAKTMTQIAQASFDIDDYLRIADVLHRRFYSIDLKQWRQYYKSMVLLDFLLTHGPEEFAGEFRRDYRTIQELGTFQHTDEKGFDWGKNMRMRSERILELLNGGEKLKQARLKALKITREIQGFGNFVSSPSSSSSSKMSNASTFGSNSTSSSPSCWEVGAKTKHDTQHASAKNGELDSISIGEMECEKFSTPTGDCENVEGSHGWEWDRHPVDESCSLLDSEDDDGEGKEEGGKTYGFIKEICSKFGGKSPLKRINGEKVPFRSLSDVGKLRRKKVDRQFSKEY</sequence>
<dbReference type="Proteomes" id="UP000828048">
    <property type="component" value="Chromosome 1"/>
</dbReference>